<reference evidence="3" key="1">
    <citation type="submission" date="2016-10" db="EMBL/GenBank/DDBJ databases">
        <authorList>
            <person name="Chevignon G."/>
        </authorList>
    </citation>
    <scope>NUCLEOTIDE SEQUENCE [LARGE SCALE GENOMIC DNA]</scope>
    <source>
        <strain evidence="3">A2C</strain>
    </source>
</reference>
<accession>A0A2D3T1N8</accession>
<evidence type="ECO:0000256" key="1">
    <source>
        <dbReference type="SAM" id="Coils"/>
    </source>
</evidence>
<feature type="coiled-coil region" evidence="1">
    <location>
        <begin position="248"/>
        <end position="282"/>
    </location>
</feature>
<proteinExistence type="predicted"/>
<dbReference type="AlphaFoldDB" id="A0A2D3T1N8"/>
<evidence type="ECO:0000313" key="3">
    <source>
        <dbReference type="Proteomes" id="UP000230008"/>
    </source>
</evidence>
<dbReference type="Proteomes" id="UP000230008">
    <property type="component" value="Chromosome"/>
</dbReference>
<evidence type="ECO:0000313" key="2">
    <source>
        <dbReference type="EMBL" id="ATW29729.1"/>
    </source>
</evidence>
<keyword evidence="1" id="KW-0175">Coiled coil</keyword>
<reference evidence="3" key="2">
    <citation type="submission" date="2017-11" db="EMBL/GenBank/DDBJ databases">
        <title>PacBio sequencing of new strain of the secondary endosymbiont Candidatus Hamiltonella defensa.</title>
        <authorList>
            <person name="Strand M.R."/>
            <person name="Oliver K."/>
        </authorList>
    </citation>
    <scope>NUCLEOTIDE SEQUENCE [LARGE SCALE GENOMIC DNA]</scope>
    <source>
        <strain evidence="3">A2C</strain>
    </source>
</reference>
<dbReference type="EMBL" id="CP017606">
    <property type="protein sequence ID" value="ATW29729.1"/>
    <property type="molecule type" value="Genomic_DNA"/>
</dbReference>
<organism evidence="2 3">
    <name type="scientific">Candidatus Williamhamiltonella defendens</name>
    <dbReference type="NCBI Taxonomy" id="138072"/>
    <lineage>
        <taxon>Bacteria</taxon>
        <taxon>Pseudomonadati</taxon>
        <taxon>Pseudomonadota</taxon>
        <taxon>Gammaproteobacteria</taxon>
        <taxon>Enterobacterales</taxon>
        <taxon>Enterobacteriaceae</taxon>
        <taxon>aphid secondary symbionts</taxon>
        <taxon>Candidatus Williamhamiltonella</taxon>
    </lineage>
</organism>
<gene>
    <name evidence="2" type="ORF">BJP41_04545</name>
</gene>
<sequence>MITEPVKNASIVFFDNDNEMQKIQGFLKQARNCGIKSIPHTQSVSDIKKLLKENKFIVIQKNQIVKISDNKNQYEFGCEETAPKKYEFKIENSSNAVKKNISSVIKGQKNIKEEITNICKNADILNICSQEFLDMMRDKKIVNLEPENQIIPLEKKIFEEKPDAKIIDAEKLELKKEVKHLKLNYSNLSNFTGKQGQIVQSLIEQRDKKDGELNNLKSNIIGYHISEESLKRHNTSLINDNNSKGTRITSLKEKNEALEIKNKALEEEKNALQSRIAQLENSIKSSGYTATFDSVILTQSHQENQNDDQNTIDLHERIKCLQSDLDSTKSELNDTKSYLDEESKVAEKIIKENIMLKAEYNKLLLEHDAARKELERI</sequence>
<dbReference type="RefSeq" id="WP_100103207.1">
    <property type="nucleotide sequence ID" value="NZ_CADIJJ010000014.1"/>
</dbReference>
<protein>
    <submittedName>
        <fullName evidence="2">Uncharacterized protein</fullName>
    </submittedName>
</protein>
<name>A0A2D3T1N8_9ENTR</name>